<dbReference type="GO" id="GO:0030430">
    <property type="term" value="C:host cell cytoplasm"/>
    <property type="evidence" value="ECO:0007669"/>
    <property type="project" value="UniProtKB-SubCell"/>
</dbReference>
<keyword evidence="11" id="KW-0472">Membrane</keyword>
<keyword evidence="5" id="KW-0597">Phosphoprotein</keyword>
<evidence type="ECO:0000256" key="10">
    <source>
        <dbReference type="ARBA" id="ARBA00022870"/>
    </source>
</evidence>
<evidence type="ECO:0000256" key="6">
    <source>
        <dbReference type="ARBA" id="ARBA00022581"/>
    </source>
</evidence>
<reference evidence="15" key="1">
    <citation type="journal article" date="2011" name="AIDS Res. Hum. Retroviruses">
        <title>Full-Length Genome Sequence of a Simian Immunodeficiency Virus from a Wild-Captured Sun-Tailed Monkey in Gabon Provides Evidence for a Species-Specific Monophyletic SIVsun Lineage.</title>
        <authorList>
            <person name="Liegeois F."/>
            <person name="Butel C."/>
            <person name="Mouinga-Ondeme A."/>
            <person name="Verrier D."/>
            <person name="Motsch P."/>
            <person name="Gonzalez J.P."/>
            <person name="Peeters M."/>
            <person name="Rouet F."/>
            <person name="Onanga R."/>
        </authorList>
    </citation>
    <scope>NUCLEOTIDE SEQUENCE</scope>
    <source>
        <strain evidence="15">SIVsunK08_Gab</strain>
    </source>
</reference>
<dbReference type="GO" id="GO:0044423">
    <property type="term" value="C:virion component"/>
    <property type="evidence" value="ECO:0007669"/>
    <property type="project" value="UniProtKB-KW"/>
</dbReference>
<keyword evidence="10" id="KW-1043">Host membrane</keyword>
<keyword evidence="12" id="KW-1035">Host cytoplasm</keyword>
<evidence type="ECO:0000313" key="15">
    <source>
        <dbReference type="EMBL" id="CBY88597.1"/>
    </source>
</evidence>
<dbReference type="PRINTS" id="PR00349">
    <property type="entry name" value="VIRIONINFFCT"/>
</dbReference>
<evidence type="ECO:0000256" key="1">
    <source>
        <dbReference type="ARBA" id="ARBA00004328"/>
    </source>
</evidence>
<protein>
    <recommendedName>
        <fullName evidence="13">Virion infectivity factor</fullName>
    </recommendedName>
</protein>
<gene>
    <name evidence="15" type="primary">vif</name>
</gene>
<proteinExistence type="inferred from homology"/>
<evidence type="ECO:0000256" key="7">
    <source>
        <dbReference type="ARBA" id="ARBA00022786"/>
    </source>
</evidence>
<dbReference type="InterPro" id="IPR000475">
    <property type="entry name" value="Vif"/>
</dbReference>
<dbReference type="EMBL" id="FR751162">
    <property type="protein sequence ID" value="CBY88597.1"/>
    <property type="molecule type" value="Genomic_DNA"/>
</dbReference>
<comment type="similarity">
    <text evidence="3 13">Belongs to the primate lentivirus group Vif protein family.</text>
</comment>
<keyword evidence="8" id="KW-0832">Ubl conjugation</keyword>
<organismHost>
    <name type="scientific">Cercopithecidae</name>
    <name type="common">Old World monkeys</name>
    <dbReference type="NCBI Taxonomy" id="9527"/>
</organismHost>
<keyword evidence="4" id="KW-1032">Host cell membrane</keyword>
<evidence type="ECO:0000256" key="5">
    <source>
        <dbReference type="ARBA" id="ARBA00022553"/>
    </source>
</evidence>
<evidence type="ECO:0000256" key="4">
    <source>
        <dbReference type="ARBA" id="ARBA00022511"/>
    </source>
</evidence>
<evidence type="ECO:0000256" key="8">
    <source>
        <dbReference type="ARBA" id="ARBA00022843"/>
    </source>
</evidence>
<organism evidence="15">
    <name type="scientific">Simian immunodeficiency virus</name>
    <name type="common">SIV</name>
    <dbReference type="NCBI Taxonomy" id="11723"/>
    <lineage>
        <taxon>Viruses</taxon>
        <taxon>Riboviria</taxon>
        <taxon>Pararnavirae</taxon>
        <taxon>Artverviricota</taxon>
        <taxon>Revtraviricetes</taxon>
        <taxon>Ortervirales</taxon>
        <taxon>Retroviridae</taxon>
        <taxon>Orthoretrovirinae</taxon>
        <taxon>Lentivirus</taxon>
        <taxon>Lentivirus simimdef</taxon>
    </lineage>
</organism>
<evidence type="ECO:0000256" key="13">
    <source>
        <dbReference type="RuleBase" id="RU003341"/>
    </source>
</evidence>
<name>F4N9P8_SIV</name>
<accession>F4N9P8</accession>
<keyword evidence="6" id="KW-0945">Host-virus interaction</keyword>
<keyword evidence="9" id="KW-0946">Virion</keyword>
<evidence type="ECO:0000256" key="14">
    <source>
        <dbReference type="SAM" id="MobiDB-lite"/>
    </source>
</evidence>
<sequence>MENQDRWWDENDWERRKEYRIVRVVWIIDRYSVEKFLELRRKHPETTHDWVSMYGTGTGWEWYTYNKVIIPLHSGTLVVRLYGHLTPAKGWVNQWGCSIEWIYGNYQTELDPVTADQMIHYKYFDCWTSRCIRTAMLGEKLLKECTHEVAHRGLVLSLQFLCLRVIHGLQKRRERKTPRGRGTTQRALWTMAGRHPGGNQGRSREALPSSNHSPSLAVLCGFYRVRRGRVYESNHFAQ</sequence>
<evidence type="ECO:0000256" key="2">
    <source>
        <dbReference type="ARBA" id="ARBA00004501"/>
    </source>
</evidence>
<dbReference type="Pfam" id="PF00559">
    <property type="entry name" value="Vif"/>
    <property type="match status" value="1"/>
</dbReference>
<evidence type="ECO:0000256" key="11">
    <source>
        <dbReference type="ARBA" id="ARBA00023136"/>
    </source>
</evidence>
<evidence type="ECO:0000256" key="12">
    <source>
        <dbReference type="ARBA" id="ARBA00023200"/>
    </source>
</evidence>
<evidence type="ECO:0000256" key="3">
    <source>
        <dbReference type="ARBA" id="ARBA00006372"/>
    </source>
</evidence>
<dbReference type="GO" id="GO:0019058">
    <property type="term" value="P:viral life cycle"/>
    <property type="evidence" value="ECO:0007669"/>
    <property type="project" value="InterPro"/>
</dbReference>
<feature type="region of interest" description="Disordered" evidence="14">
    <location>
        <begin position="173"/>
        <end position="211"/>
    </location>
</feature>
<organismHost>
    <name type="scientific">Pan troglodytes</name>
    <name type="common">Chimpanzee</name>
    <dbReference type="NCBI Taxonomy" id="9598"/>
</organismHost>
<dbReference type="GO" id="GO:0020002">
    <property type="term" value="C:host cell plasma membrane"/>
    <property type="evidence" value="ECO:0007669"/>
    <property type="project" value="UniProtKB-SubCell"/>
</dbReference>
<comment type="subcellular location">
    <subcellularLocation>
        <location evidence="2 13">Host cell membrane</location>
        <topology evidence="2 13">Peripheral membrane protein</topology>
        <orientation evidence="2 13">Cytoplasmic side</orientation>
    </subcellularLocation>
    <subcellularLocation>
        <location evidence="13">Host cytoplasm</location>
    </subcellularLocation>
    <subcellularLocation>
        <location evidence="1 13">Virion</location>
    </subcellularLocation>
    <text evidence="13">In the cytoplasm, seems to colocalize with intermediate filament vimentin. A fraction is associated with the cytoplasmic side of cellular membranes, presumably via the interaction with Pr55Gag precursor.</text>
</comment>
<keyword evidence="7" id="KW-0833">Ubl conjugation pathway</keyword>
<evidence type="ECO:0000256" key="9">
    <source>
        <dbReference type="ARBA" id="ARBA00022844"/>
    </source>
</evidence>